<gene>
    <name evidence="1" type="ORF">SDC9_143272</name>
</gene>
<comment type="caution">
    <text evidence="1">The sequence shown here is derived from an EMBL/GenBank/DDBJ whole genome shotgun (WGS) entry which is preliminary data.</text>
</comment>
<name>A0A645E3M1_9ZZZZ</name>
<reference evidence="1" key="1">
    <citation type="submission" date="2019-08" db="EMBL/GenBank/DDBJ databases">
        <authorList>
            <person name="Kucharzyk K."/>
            <person name="Murdoch R.W."/>
            <person name="Higgins S."/>
            <person name="Loffler F."/>
        </authorList>
    </citation>
    <scope>NUCLEOTIDE SEQUENCE</scope>
</reference>
<accession>A0A645E3M1</accession>
<evidence type="ECO:0000313" key="1">
    <source>
        <dbReference type="EMBL" id="MPM96115.1"/>
    </source>
</evidence>
<protein>
    <submittedName>
        <fullName evidence="1">Uncharacterized protein</fullName>
    </submittedName>
</protein>
<sequence>MLPKVIAIIIKNPKSSKSSLKDIPPNRNTIENMGRDATINNIIWLMDAKSLPITIEKGVILVQSKRSSVCFSLSPDIAPVVSAGAIKDIKTNCITASPI</sequence>
<proteinExistence type="predicted"/>
<dbReference type="EMBL" id="VSSQ01042523">
    <property type="protein sequence ID" value="MPM96115.1"/>
    <property type="molecule type" value="Genomic_DNA"/>
</dbReference>
<dbReference type="AlphaFoldDB" id="A0A645E3M1"/>
<organism evidence="1">
    <name type="scientific">bioreactor metagenome</name>
    <dbReference type="NCBI Taxonomy" id="1076179"/>
    <lineage>
        <taxon>unclassified sequences</taxon>
        <taxon>metagenomes</taxon>
        <taxon>ecological metagenomes</taxon>
    </lineage>
</organism>